<dbReference type="AlphaFoldDB" id="A0A3B0PTH1"/>
<dbReference type="Proteomes" id="UP000257559">
    <property type="component" value="Chromosome"/>
</dbReference>
<dbReference type="EMBL" id="LS991951">
    <property type="protein sequence ID" value="SYV97895.1"/>
    <property type="molecule type" value="Genomic_DNA"/>
</dbReference>
<keyword evidence="1" id="KW-1133">Transmembrane helix</keyword>
<evidence type="ECO:0000313" key="2">
    <source>
        <dbReference type="EMBL" id="SYV97895.1"/>
    </source>
</evidence>
<feature type="non-terminal residue" evidence="2">
    <location>
        <position position="42"/>
    </location>
</feature>
<proteinExistence type="predicted"/>
<organism evidence="2 3">
    <name type="scientific">Mycoplasmopsis edwardii</name>
    <dbReference type="NCBI Taxonomy" id="53558"/>
    <lineage>
        <taxon>Bacteria</taxon>
        <taxon>Bacillati</taxon>
        <taxon>Mycoplasmatota</taxon>
        <taxon>Mycoplasmoidales</taxon>
        <taxon>Metamycoplasmataceae</taxon>
        <taxon>Mycoplasmopsis</taxon>
    </lineage>
</organism>
<evidence type="ECO:0000313" key="3">
    <source>
        <dbReference type="Proteomes" id="UP000257559"/>
    </source>
</evidence>
<dbReference type="KEGG" id="medw:NCTC10132_01266"/>
<evidence type="ECO:0000256" key="1">
    <source>
        <dbReference type="SAM" id="Phobius"/>
    </source>
</evidence>
<keyword evidence="1" id="KW-0472">Membrane</keyword>
<accession>A0A3B0PTH1</accession>
<sequence>MNMDVLYGLILITIPMGIIGSRLGFVFEELIYSPEPFKGSAW</sequence>
<gene>
    <name evidence="2" type="ORF">NCTC10132_01266</name>
</gene>
<keyword evidence="3" id="KW-1185">Reference proteome</keyword>
<name>A0A3B0PTH1_9BACT</name>
<keyword evidence="1" id="KW-0812">Transmembrane</keyword>
<reference evidence="3" key="1">
    <citation type="submission" date="2018-06" db="EMBL/GenBank/DDBJ databases">
        <authorList>
            <consortium name="Pathogen Informatics"/>
        </authorList>
    </citation>
    <scope>NUCLEOTIDE SEQUENCE [LARGE SCALE GENOMIC DNA]</scope>
    <source>
        <strain evidence="3">NCTC10132</strain>
    </source>
</reference>
<feature type="transmembrane region" description="Helical" evidence="1">
    <location>
        <begin position="6"/>
        <end position="27"/>
    </location>
</feature>
<protein>
    <submittedName>
        <fullName evidence="2">Uncharacterized protein</fullName>
    </submittedName>
</protein>